<dbReference type="CDD" id="cd13944">
    <property type="entry name" value="lytB_ispH"/>
    <property type="match status" value="1"/>
</dbReference>
<keyword evidence="6" id="KW-0560">Oxidoreductase</keyword>
<evidence type="ECO:0000256" key="3">
    <source>
        <dbReference type="ARBA" id="ARBA00022723"/>
    </source>
</evidence>
<proteinExistence type="predicted"/>
<protein>
    <submittedName>
        <fullName evidence="6">4-hydroxy-3-methylbut-2-enyl diphosphate reductase</fullName>
        <ecNumber evidence="6">1.17.7.4</ecNumber>
    </submittedName>
</protein>
<comment type="cofactor">
    <cofactor evidence="1">
        <name>[4Fe-4S] cluster</name>
        <dbReference type="ChEBI" id="CHEBI:49883"/>
    </cofactor>
</comment>
<dbReference type="Gene3D" id="3.40.50.11270">
    <property type="match status" value="1"/>
</dbReference>
<keyword evidence="3" id="KW-0479">Metal-binding</keyword>
<reference evidence="6" key="1">
    <citation type="submission" date="2019-08" db="EMBL/GenBank/DDBJ databases">
        <authorList>
            <person name="Kucharzyk K."/>
            <person name="Murdoch R.W."/>
            <person name="Higgins S."/>
            <person name="Loffler F."/>
        </authorList>
    </citation>
    <scope>NUCLEOTIDE SEQUENCE</scope>
</reference>
<evidence type="ECO:0000256" key="5">
    <source>
        <dbReference type="ARBA" id="ARBA00023014"/>
    </source>
</evidence>
<comment type="caution">
    <text evidence="6">The sequence shown here is derived from an EMBL/GenBank/DDBJ whole genome shotgun (WGS) entry which is preliminary data.</text>
</comment>
<keyword evidence="2" id="KW-0004">4Fe-4S</keyword>
<evidence type="ECO:0000313" key="6">
    <source>
        <dbReference type="EMBL" id="MPM03780.1"/>
    </source>
</evidence>
<dbReference type="NCBIfam" id="TIGR00216">
    <property type="entry name" value="ispH_lytB"/>
    <property type="match status" value="1"/>
</dbReference>
<keyword evidence="5" id="KW-0411">Iron-sulfur</keyword>
<dbReference type="GO" id="GO:0046872">
    <property type="term" value="F:metal ion binding"/>
    <property type="evidence" value="ECO:0007669"/>
    <property type="project" value="UniProtKB-KW"/>
</dbReference>
<dbReference type="InterPro" id="IPR003451">
    <property type="entry name" value="LytB/IspH"/>
</dbReference>
<dbReference type="GO" id="GO:0051539">
    <property type="term" value="F:4 iron, 4 sulfur cluster binding"/>
    <property type="evidence" value="ECO:0007669"/>
    <property type="project" value="UniProtKB-KW"/>
</dbReference>
<dbReference type="PANTHER" id="PTHR30426">
    <property type="entry name" value="4-HYDROXY-3-METHYLBUT-2-ENYL DIPHOSPHATE REDUCTASE"/>
    <property type="match status" value="1"/>
</dbReference>
<dbReference type="GO" id="GO:0051745">
    <property type="term" value="F:4-hydroxy-3-methylbut-2-enyl diphosphate reductase activity"/>
    <property type="evidence" value="ECO:0007669"/>
    <property type="project" value="UniProtKB-EC"/>
</dbReference>
<name>A0A644WJ56_9ZZZZ</name>
<dbReference type="Gene3D" id="3.40.1010.20">
    <property type="entry name" value="4-hydroxy-3-methylbut-2-enyl diphosphate reductase, catalytic domain"/>
    <property type="match status" value="2"/>
</dbReference>
<evidence type="ECO:0000256" key="2">
    <source>
        <dbReference type="ARBA" id="ARBA00022485"/>
    </source>
</evidence>
<keyword evidence="4" id="KW-0408">Iron</keyword>
<sequence length="300" mass="32822">MGLPYGSIFVILDAMKIVMSHTMGYCKGVSRALDMAQNAIEDARRAGLPVYSLGKLIHNKQVCNRFAQEGMTEISGPEGHEKGLVVIRAHGVGDALRSDFLDAGYHIVDATCPVVKRNLLHIGRYACTHTILVVGHNKHPESTAMLEVLLDGKPITTKLITTLDDVGEPEDGVAYAVFVQTTFDQSLWAQIKDVLISWRRKGVEVVFANEVCPSSVNRRTALIELARQCDGVVVIGGKDSANTRALYSMVIEMGRKAWHIEDESEIVDEMRQCAILGITAGASTPHSLVENIVDALQQEK</sequence>
<organism evidence="6">
    <name type="scientific">bioreactor metagenome</name>
    <dbReference type="NCBI Taxonomy" id="1076179"/>
    <lineage>
        <taxon>unclassified sequences</taxon>
        <taxon>metagenomes</taxon>
        <taxon>ecological metagenomes</taxon>
    </lineage>
</organism>
<dbReference type="Pfam" id="PF02401">
    <property type="entry name" value="LYTB"/>
    <property type="match status" value="1"/>
</dbReference>
<evidence type="ECO:0000256" key="4">
    <source>
        <dbReference type="ARBA" id="ARBA00023004"/>
    </source>
</evidence>
<dbReference type="EMBL" id="VSSQ01000981">
    <property type="protein sequence ID" value="MPM03780.1"/>
    <property type="molecule type" value="Genomic_DNA"/>
</dbReference>
<dbReference type="GO" id="GO:0019288">
    <property type="term" value="P:isopentenyl diphosphate biosynthetic process, methylerythritol 4-phosphate pathway"/>
    <property type="evidence" value="ECO:0007669"/>
    <property type="project" value="InterPro"/>
</dbReference>
<dbReference type="EC" id="1.17.7.4" evidence="6"/>
<gene>
    <name evidence="6" type="primary">ispH_14</name>
    <name evidence="6" type="ORF">SDC9_50047</name>
</gene>
<accession>A0A644WJ56</accession>
<dbReference type="AlphaFoldDB" id="A0A644WJ56"/>
<evidence type="ECO:0000256" key="1">
    <source>
        <dbReference type="ARBA" id="ARBA00001966"/>
    </source>
</evidence>
<dbReference type="GO" id="GO:0050992">
    <property type="term" value="P:dimethylallyl diphosphate biosynthetic process"/>
    <property type="evidence" value="ECO:0007669"/>
    <property type="project" value="InterPro"/>
</dbReference>
<dbReference type="PANTHER" id="PTHR30426:SF0">
    <property type="entry name" value="4-HYDROXY-3-METHYLBUT-2-ENYL DIPHOSPHATE REDUCTASE"/>
    <property type="match status" value="1"/>
</dbReference>